<proteinExistence type="predicted"/>
<protein>
    <recommendedName>
        <fullName evidence="3">Fungal N-terminal domain-containing protein</fullName>
    </recommendedName>
</protein>
<keyword evidence="2" id="KW-1185">Reference proteome</keyword>
<sequence length="231" mass="25724">MVVSSDGLQNTKASCTLLLFSLASPPILRLATMAEVIGTISSVISLAELCSSGIRYLKDVKNATKECQDIIRELKILEAYVADLKDFLTCHSQVEEEWAQSFSALDKQGGPLRELVFLLKNLETRVKPRKKKLGILKQRVAWAIYSKEETTELLNCIERVTLILKAAVQLDAVKLDIAIKKDIKDVREAVDGVQLSIDSLDVHANFQTTLMVRSLEASGFEHINQSRDHGK</sequence>
<name>A0ABQ8QJB8_9AGAR</name>
<evidence type="ECO:0000313" key="1">
    <source>
        <dbReference type="EMBL" id="KAJ3998538.1"/>
    </source>
</evidence>
<comment type="caution">
    <text evidence="1">The sequence shown here is derived from an EMBL/GenBank/DDBJ whole genome shotgun (WGS) entry which is preliminary data.</text>
</comment>
<organism evidence="1 2">
    <name type="scientific">Lentinula boryana</name>
    <dbReference type="NCBI Taxonomy" id="40481"/>
    <lineage>
        <taxon>Eukaryota</taxon>
        <taxon>Fungi</taxon>
        <taxon>Dikarya</taxon>
        <taxon>Basidiomycota</taxon>
        <taxon>Agaricomycotina</taxon>
        <taxon>Agaricomycetes</taxon>
        <taxon>Agaricomycetidae</taxon>
        <taxon>Agaricales</taxon>
        <taxon>Marasmiineae</taxon>
        <taxon>Omphalotaceae</taxon>
        <taxon>Lentinula</taxon>
    </lineage>
</organism>
<evidence type="ECO:0008006" key="3">
    <source>
        <dbReference type="Google" id="ProtNLM"/>
    </source>
</evidence>
<dbReference type="Proteomes" id="UP001163828">
    <property type="component" value="Unassembled WGS sequence"/>
</dbReference>
<reference evidence="1" key="1">
    <citation type="submission" date="2022-08" db="EMBL/GenBank/DDBJ databases">
        <authorList>
            <consortium name="DOE Joint Genome Institute"/>
            <person name="Min B."/>
            <person name="Riley R."/>
            <person name="Sierra-Patev S."/>
            <person name="Naranjo-Ortiz M."/>
            <person name="Looney B."/>
            <person name="Konkel Z."/>
            <person name="Slot J.C."/>
            <person name="Sakamoto Y."/>
            <person name="Steenwyk J.L."/>
            <person name="Rokas A."/>
            <person name="Carro J."/>
            <person name="Camarero S."/>
            <person name="Ferreira P."/>
            <person name="Molpeceres G."/>
            <person name="Ruiz-Duenas F.J."/>
            <person name="Serrano A."/>
            <person name="Henrissat B."/>
            <person name="Drula E."/>
            <person name="Hughes K.W."/>
            <person name="Mata J.L."/>
            <person name="Ishikawa N.K."/>
            <person name="Vargas-Isla R."/>
            <person name="Ushijima S."/>
            <person name="Smith C.A."/>
            <person name="Ahrendt S."/>
            <person name="Andreopoulos W."/>
            <person name="He G."/>
            <person name="Labutti K."/>
            <person name="Lipzen A."/>
            <person name="Ng V."/>
            <person name="Sandor L."/>
            <person name="Barry K."/>
            <person name="Martinez A.T."/>
            <person name="Xiao Y."/>
            <person name="Gibbons J.G."/>
            <person name="Terashima K."/>
            <person name="Hibbett D.S."/>
            <person name="Grigoriev I.V."/>
        </authorList>
    </citation>
    <scope>NUCLEOTIDE SEQUENCE</scope>
    <source>
        <strain evidence="1">TFB10827</strain>
    </source>
</reference>
<dbReference type="EMBL" id="MU790557">
    <property type="protein sequence ID" value="KAJ3998538.1"/>
    <property type="molecule type" value="Genomic_DNA"/>
</dbReference>
<evidence type="ECO:0000313" key="2">
    <source>
        <dbReference type="Proteomes" id="UP001163828"/>
    </source>
</evidence>
<accession>A0ABQ8QJB8</accession>
<gene>
    <name evidence="1" type="ORF">F5050DRAFT_1215161</name>
</gene>